<dbReference type="SMART" id="SM01405">
    <property type="entry name" value="Ribosomal_S6e"/>
    <property type="match status" value="1"/>
</dbReference>
<reference evidence="5" key="1">
    <citation type="journal article" date="2015" name="Nature">
        <title>Complex archaea that bridge the gap between prokaryotes and eukaryotes.</title>
        <authorList>
            <person name="Spang A."/>
            <person name="Saw J.H."/>
            <person name="Jorgensen S.L."/>
            <person name="Zaremba-Niedzwiedzka K."/>
            <person name="Martijn J."/>
            <person name="Lind A.E."/>
            <person name="van Eijk R."/>
            <person name="Schleper C."/>
            <person name="Guy L."/>
            <person name="Ettema T.J."/>
        </authorList>
    </citation>
    <scope>NUCLEOTIDE SEQUENCE</scope>
</reference>
<accession>A0A0F9E394</accession>
<dbReference type="GO" id="GO:0006412">
    <property type="term" value="P:translation"/>
    <property type="evidence" value="ECO:0007669"/>
    <property type="project" value="InterPro"/>
</dbReference>
<dbReference type="GO" id="GO:0005840">
    <property type="term" value="C:ribosome"/>
    <property type="evidence" value="ECO:0007669"/>
    <property type="project" value="UniProtKB-KW"/>
</dbReference>
<dbReference type="GO" id="GO:1990904">
    <property type="term" value="C:ribonucleoprotein complex"/>
    <property type="evidence" value="ECO:0007669"/>
    <property type="project" value="UniProtKB-KW"/>
</dbReference>
<evidence type="ECO:0000256" key="2">
    <source>
        <dbReference type="ARBA" id="ARBA00022980"/>
    </source>
</evidence>
<gene>
    <name evidence="5" type="ORF">LCGC14_2203740</name>
</gene>
<dbReference type="PROSITE" id="PS00578">
    <property type="entry name" value="RIBOSOMAL_S6E"/>
    <property type="match status" value="1"/>
</dbReference>
<feature type="region of interest" description="Disordered" evidence="4">
    <location>
        <begin position="109"/>
        <end position="152"/>
    </location>
</feature>
<dbReference type="PANTHER" id="PTHR11502">
    <property type="entry name" value="40S RIBOSOMAL PROTEIN S6"/>
    <property type="match status" value="1"/>
</dbReference>
<comment type="caution">
    <text evidence="5">The sequence shown here is derived from an EMBL/GenBank/DDBJ whole genome shotgun (WGS) entry which is preliminary data.</text>
</comment>
<comment type="similarity">
    <text evidence="1">Belongs to the eukaryotic ribosomal protein eS6 family.</text>
</comment>
<dbReference type="GO" id="GO:0003735">
    <property type="term" value="F:structural constituent of ribosome"/>
    <property type="evidence" value="ECO:0007669"/>
    <property type="project" value="InterPro"/>
</dbReference>
<dbReference type="Pfam" id="PF01092">
    <property type="entry name" value="Ribosomal_S6e"/>
    <property type="match status" value="1"/>
</dbReference>
<dbReference type="AlphaFoldDB" id="A0A0F9E394"/>
<dbReference type="EMBL" id="LAZR01029096">
    <property type="protein sequence ID" value="KKL60596.1"/>
    <property type="molecule type" value="Genomic_DNA"/>
</dbReference>
<organism evidence="5">
    <name type="scientific">marine sediment metagenome</name>
    <dbReference type="NCBI Taxonomy" id="412755"/>
    <lineage>
        <taxon>unclassified sequences</taxon>
        <taxon>metagenomes</taxon>
        <taxon>ecological metagenomes</taxon>
    </lineage>
</organism>
<name>A0A0F9E394_9ZZZZ</name>
<dbReference type="InterPro" id="IPR018282">
    <property type="entry name" value="Ribosomal_eS6_CS"/>
</dbReference>
<dbReference type="InterPro" id="IPR001377">
    <property type="entry name" value="Ribosomal_eS6"/>
</dbReference>
<keyword evidence="2" id="KW-0689">Ribosomal protein</keyword>
<dbReference type="InterPro" id="IPR020924">
    <property type="entry name" value="Ribosomal_eS6_arc"/>
</dbReference>
<protein>
    <recommendedName>
        <fullName evidence="6">30S ribosomal protein S6e</fullName>
    </recommendedName>
</protein>
<keyword evidence="3" id="KW-0687">Ribonucleoprotein</keyword>
<evidence type="ECO:0000256" key="4">
    <source>
        <dbReference type="SAM" id="MobiDB-lite"/>
    </source>
</evidence>
<evidence type="ECO:0000313" key="5">
    <source>
        <dbReference type="EMBL" id="KKL60596.1"/>
    </source>
</evidence>
<evidence type="ECO:0000256" key="1">
    <source>
        <dbReference type="ARBA" id="ARBA00009312"/>
    </source>
</evidence>
<sequence>MTISDKKGRSTTKELKDRDANPLVGLKVGNEIDAAVVGMTGKMKITGGSDKSGVPMRGDVHGGSRKYVLLSKGVGLQDAERGERVRKLVRGGTISEEIYQINCKIDGELKLEEPSQKDASEEPKKDDTAKEVKKEPKKDDTAKEVKKEPKKA</sequence>
<evidence type="ECO:0000256" key="3">
    <source>
        <dbReference type="ARBA" id="ARBA00023274"/>
    </source>
</evidence>
<proteinExistence type="inferred from homology"/>
<evidence type="ECO:0008006" key="6">
    <source>
        <dbReference type="Google" id="ProtNLM"/>
    </source>
</evidence>
<dbReference type="HAMAP" id="MF_00512">
    <property type="entry name" value="Ribosomal_eS6"/>
    <property type="match status" value="1"/>
</dbReference>